<protein>
    <recommendedName>
        <fullName evidence="4">Small ribosomal subunit protein mS38</fullName>
    </recommendedName>
</protein>
<dbReference type="Pfam" id="PF08213">
    <property type="entry name" value="COX24_C"/>
    <property type="match status" value="1"/>
</dbReference>
<dbReference type="AlphaFoldDB" id="A0A8C9RZT6"/>
<reference evidence="6 7" key="1">
    <citation type="submission" date="2019-04" db="EMBL/GenBank/DDBJ databases">
        <authorList>
            <consortium name="Wellcome Sanger Institute Data Sharing"/>
        </authorList>
    </citation>
    <scope>NUCLEOTIDE SEQUENCE [LARGE SCALE GENOMIC DNA]</scope>
</reference>
<keyword evidence="2" id="KW-0496">Mitochondrion</keyword>
<evidence type="ECO:0000256" key="4">
    <source>
        <dbReference type="ARBA" id="ARBA00035682"/>
    </source>
</evidence>
<dbReference type="InterPro" id="IPR013177">
    <property type="entry name" value="Ribosomal_mS38_C"/>
</dbReference>
<dbReference type="CDD" id="cd23699">
    <property type="entry name" value="At5g63150_CTD"/>
    <property type="match status" value="1"/>
</dbReference>
<evidence type="ECO:0000256" key="2">
    <source>
        <dbReference type="ARBA" id="ARBA00023128"/>
    </source>
</evidence>
<organism evidence="6 7">
    <name type="scientific">Scleropages formosus</name>
    <name type="common">Asian bonytongue</name>
    <name type="synonym">Osteoglossum formosum</name>
    <dbReference type="NCBI Taxonomy" id="113540"/>
    <lineage>
        <taxon>Eukaryota</taxon>
        <taxon>Metazoa</taxon>
        <taxon>Chordata</taxon>
        <taxon>Craniata</taxon>
        <taxon>Vertebrata</taxon>
        <taxon>Euteleostomi</taxon>
        <taxon>Actinopterygii</taxon>
        <taxon>Neopterygii</taxon>
        <taxon>Teleostei</taxon>
        <taxon>Osteoglossocephala</taxon>
        <taxon>Osteoglossomorpha</taxon>
        <taxon>Osteoglossiformes</taxon>
        <taxon>Osteoglossidae</taxon>
        <taxon>Scleropages</taxon>
    </lineage>
</organism>
<evidence type="ECO:0000313" key="6">
    <source>
        <dbReference type="Ensembl" id="ENSSFOP00015025426.1"/>
    </source>
</evidence>
<dbReference type="GeneTree" id="ENSGT00390000012802"/>
<dbReference type="RefSeq" id="XP_018606111.1">
    <property type="nucleotide sequence ID" value="XM_018750595.2"/>
</dbReference>
<dbReference type="CTD" id="54998"/>
<evidence type="ECO:0000259" key="5">
    <source>
        <dbReference type="SMART" id="SM01155"/>
    </source>
</evidence>
<dbReference type="GeneID" id="108933495"/>
<dbReference type="Proteomes" id="UP000694397">
    <property type="component" value="Chromosome 2"/>
</dbReference>
<reference evidence="6" key="3">
    <citation type="submission" date="2025-09" db="UniProtKB">
        <authorList>
            <consortium name="Ensembl"/>
        </authorList>
    </citation>
    <scope>IDENTIFICATION</scope>
</reference>
<dbReference type="Ensembl" id="ENSSFOT00015025707.2">
    <property type="protein sequence ID" value="ENSSFOP00015025426.1"/>
    <property type="gene ID" value="ENSSFOG00015016363.2"/>
</dbReference>
<sequence>MFTRVSSLCGLSRLSAQCLGPGIAPFPGPACAPVKQLCASGSALLCSRLTCYSTGPAGNTLPPQRWTSLEPELEEALIPRKLSLSPLESWLSLRYSLPPLLKVSPLPLEDGRPHVESVLPAQYADPALNGSEGSAPLLCKNVLKIRRRKMNRHQYKKLLKRTRFRIRKVRLGRSRKKQKRFERDLKRIWQKAGLRRPPKGWHTPKIFLRNFGKDQNEQGGKT</sequence>
<reference evidence="6" key="2">
    <citation type="submission" date="2025-08" db="UniProtKB">
        <authorList>
            <consortium name="Ensembl"/>
        </authorList>
    </citation>
    <scope>IDENTIFICATION</scope>
</reference>
<feature type="domain" description="Ribosomal protein mS38 C-terminal" evidence="5">
    <location>
        <begin position="138"/>
        <end position="171"/>
    </location>
</feature>
<evidence type="ECO:0000313" key="7">
    <source>
        <dbReference type="Proteomes" id="UP000694397"/>
    </source>
</evidence>
<keyword evidence="7" id="KW-1185">Reference proteome</keyword>
<dbReference type="SMART" id="SM01155">
    <property type="entry name" value="DUF1713"/>
    <property type="match status" value="1"/>
</dbReference>
<dbReference type="KEGG" id="sfm:108933495"/>
<comment type="similarity">
    <text evidence="3">Belongs to the mitochondrion-specific ribosomal protein mS38 family.</text>
</comment>
<dbReference type="PANTHER" id="PTHR32035:SF3">
    <property type="entry name" value="SMALL RIBOSOMAL SUBUNIT PROTEIN MS38"/>
    <property type="match status" value="1"/>
</dbReference>
<dbReference type="PANTHER" id="PTHR32035">
    <property type="entry name" value="AURORA KINASE A-INTERACTING PROTEIN"/>
    <property type="match status" value="1"/>
</dbReference>
<proteinExistence type="inferred from homology"/>
<evidence type="ECO:0000256" key="3">
    <source>
        <dbReference type="ARBA" id="ARBA00035647"/>
    </source>
</evidence>
<accession>A0A8C9RZT6</accession>
<comment type="subcellular location">
    <subcellularLocation>
        <location evidence="1">Mitochondrion</location>
    </subcellularLocation>
</comment>
<name>A0A8C9RZT6_SCLFO</name>
<gene>
    <name evidence="6" type="primary">AURKAIP1</name>
    <name evidence="6" type="synonym">aurkaip1</name>
</gene>
<dbReference type="GO" id="GO:0005739">
    <property type="term" value="C:mitochondrion"/>
    <property type="evidence" value="ECO:0007669"/>
    <property type="project" value="UniProtKB-SubCell"/>
</dbReference>
<dbReference type="OrthoDB" id="6139741at2759"/>
<evidence type="ECO:0000256" key="1">
    <source>
        <dbReference type="ARBA" id="ARBA00004173"/>
    </source>
</evidence>